<dbReference type="CDD" id="cd06558">
    <property type="entry name" value="crotonase-like"/>
    <property type="match status" value="1"/>
</dbReference>
<keyword evidence="4" id="KW-1185">Reference proteome</keyword>
<dbReference type="Gene3D" id="3.90.226.10">
    <property type="entry name" value="2-enoyl-CoA Hydratase, Chain A, domain 1"/>
    <property type="match status" value="1"/>
</dbReference>
<dbReference type="SUPFAM" id="SSF52096">
    <property type="entry name" value="ClpP/crotonase"/>
    <property type="match status" value="1"/>
</dbReference>
<dbReference type="Proteomes" id="UP000306236">
    <property type="component" value="Unassembled WGS sequence"/>
</dbReference>
<proteinExistence type="inferred from homology"/>
<name>A0A4S5BL60_9BURK</name>
<organism evidence="3 4">
    <name type="scientific">Lampropedia aestuarii</name>
    <dbReference type="NCBI Taxonomy" id="2562762"/>
    <lineage>
        <taxon>Bacteria</taxon>
        <taxon>Pseudomonadati</taxon>
        <taxon>Pseudomonadota</taxon>
        <taxon>Betaproteobacteria</taxon>
        <taxon>Burkholderiales</taxon>
        <taxon>Comamonadaceae</taxon>
        <taxon>Lampropedia</taxon>
    </lineage>
</organism>
<evidence type="ECO:0000256" key="1">
    <source>
        <dbReference type="ARBA" id="ARBA00005254"/>
    </source>
</evidence>
<dbReference type="Pfam" id="PF00378">
    <property type="entry name" value="ECH_1"/>
    <property type="match status" value="1"/>
</dbReference>
<dbReference type="InterPro" id="IPR001753">
    <property type="entry name" value="Enoyl-CoA_hydra/iso"/>
</dbReference>
<evidence type="ECO:0000313" key="4">
    <source>
        <dbReference type="Proteomes" id="UP000306236"/>
    </source>
</evidence>
<dbReference type="InterPro" id="IPR051683">
    <property type="entry name" value="Enoyl-CoA_Hydratase/Isomerase"/>
</dbReference>
<dbReference type="EMBL" id="SSWX01000011">
    <property type="protein sequence ID" value="THJ33264.1"/>
    <property type="molecule type" value="Genomic_DNA"/>
</dbReference>
<dbReference type="InterPro" id="IPR018376">
    <property type="entry name" value="Enoyl-CoA_hyd/isom_CS"/>
</dbReference>
<comment type="caution">
    <text evidence="3">The sequence shown here is derived from an EMBL/GenBank/DDBJ whole genome shotgun (WGS) entry which is preliminary data.</text>
</comment>
<reference evidence="3 4" key="1">
    <citation type="submission" date="2019-04" db="EMBL/GenBank/DDBJ databases">
        <title>Lampropedia sp YIM MLB12 draf genome.</title>
        <authorList>
            <person name="Wang Y.-X."/>
        </authorList>
    </citation>
    <scope>NUCLEOTIDE SEQUENCE [LARGE SCALE GENOMIC DNA]</scope>
    <source>
        <strain evidence="3 4">YIM MLB12</strain>
    </source>
</reference>
<sequence length="264" mass="27439">MTSPILLQIQDHIATLCFNRPEQANVLDGGTSACFAERVEQIVQAQSEGRVRAVLLTANGPHFCAGGDIRAFAASDNMAALLERGIPRLHAAIHRLSTLPAPVVSAVQGSLGGGGIGIALCADLVLASTSMKLRGGYSAIGLSPDVGVSWALTRLVGPMRAKQILLTNEAWDAQRCLSAGLVAEVHADDALLSRAQALVRALAQGASGSFARIKTLIDQAGNNSLHQQLALEHLAMVASGASAEAREGALAFTHKRAPHFHPGG</sequence>
<dbReference type="PANTHER" id="PTHR42964">
    <property type="entry name" value="ENOYL-COA HYDRATASE"/>
    <property type="match status" value="1"/>
</dbReference>
<dbReference type="InterPro" id="IPR029045">
    <property type="entry name" value="ClpP/crotonase-like_dom_sf"/>
</dbReference>
<dbReference type="AlphaFoldDB" id="A0A4S5BL60"/>
<gene>
    <name evidence="3" type="ORF">E8K88_10100</name>
</gene>
<evidence type="ECO:0000313" key="3">
    <source>
        <dbReference type="EMBL" id="THJ33264.1"/>
    </source>
</evidence>
<accession>A0A4S5BL60</accession>
<dbReference type="PROSITE" id="PS00166">
    <property type="entry name" value="ENOYL_COA_HYDRATASE"/>
    <property type="match status" value="1"/>
</dbReference>
<dbReference type="RefSeq" id="WP_136406538.1">
    <property type="nucleotide sequence ID" value="NZ_SSWX01000011.1"/>
</dbReference>
<dbReference type="OrthoDB" id="9807606at2"/>
<dbReference type="PANTHER" id="PTHR42964:SF1">
    <property type="entry name" value="POLYKETIDE BIOSYNTHESIS ENOYL-COA HYDRATASE PKSH-RELATED"/>
    <property type="match status" value="1"/>
</dbReference>
<protein>
    <submittedName>
        <fullName evidence="3">Enoyl-CoA hydratase</fullName>
    </submittedName>
</protein>
<dbReference type="GO" id="GO:0003824">
    <property type="term" value="F:catalytic activity"/>
    <property type="evidence" value="ECO:0007669"/>
    <property type="project" value="InterPro"/>
</dbReference>
<dbReference type="InterPro" id="IPR014748">
    <property type="entry name" value="Enoyl-CoA_hydra_C"/>
</dbReference>
<comment type="similarity">
    <text evidence="1 2">Belongs to the enoyl-CoA hydratase/isomerase family.</text>
</comment>
<dbReference type="Gene3D" id="1.10.12.10">
    <property type="entry name" value="Lyase 2-enoyl-coa Hydratase, Chain A, domain 2"/>
    <property type="match status" value="1"/>
</dbReference>
<evidence type="ECO:0000256" key="2">
    <source>
        <dbReference type="RuleBase" id="RU003707"/>
    </source>
</evidence>